<name>A0A0B7JJ98_BIOOC</name>
<gene>
    <name evidence="2" type="ORF">BN869_000000804_1</name>
</gene>
<proteinExistence type="predicted"/>
<protein>
    <recommendedName>
        <fullName evidence="1">Cyanovirin-N domain-containing protein</fullName>
    </recommendedName>
</protein>
<dbReference type="Pfam" id="PF08881">
    <property type="entry name" value="CVNH"/>
    <property type="match status" value="1"/>
</dbReference>
<dbReference type="InterPro" id="IPR011058">
    <property type="entry name" value="Cyanovirin-N"/>
</dbReference>
<reference evidence="2" key="1">
    <citation type="submission" date="2015-01" db="EMBL/GenBank/DDBJ databases">
        <authorList>
            <person name="Durling Mikael"/>
        </authorList>
    </citation>
    <scope>NUCLEOTIDE SEQUENCE</scope>
</reference>
<dbReference type="EMBL" id="CDPU01000001">
    <property type="protein sequence ID" value="CEO44749.1"/>
    <property type="molecule type" value="Genomic_DNA"/>
</dbReference>
<feature type="domain" description="Cyanovirin-N" evidence="1">
    <location>
        <begin position="41"/>
        <end position="145"/>
    </location>
</feature>
<evidence type="ECO:0000313" key="2">
    <source>
        <dbReference type="EMBL" id="CEO44749.1"/>
    </source>
</evidence>
<evidence type="ECO:0000259" key="1">
    <source>
        <dbReference type="SMART" id="SM01111"/>
    </source>
</evidence>
<dbReference type="SUPFAM" id="SSF51322">
    <property type="entry name" value="Cyanovirin-N"/>
    <property type="match status" value="1"/>
</dbReference>
<dbReference type="Gene3D" id="2.30.60.10">
    <property type="entry name" value="Cyanovirin-N"/>
    <property type="match status" value="1"/>
</dbReference>
<dbReference type="InterPro" id="IPR036673">
    <property type="entry name" value="Cyanovirin-N_sf"/>
</dbReference>
<dbReference type="PANTHER" id="PTHR42076">
    <property type="entry name" value="CYANOVIRIN-N HOMOLOG"/>
    <property type="match status" value="1"/>
</dbReference>
<dbReference type="PANTHER" id="PTHR42076:SF1">
    <property type="entry name" value="CYANOVIRIN-N DOMAIN-CONTAINING PROTEIN"/>
    <property type="match status" value="1"/>
</dbReference>
<organism evidence="2">
    <name type="scientific">Bionectria ochroleuca</name>
    <name type="common">Gliocladium roseum</name>
    <dbReference type="NCBI Taxonomy" id="29856"/>
    <lineage>
        <taxon>Eukaryota</taxon>
        <taxon>Fungi</taxon>
        <taxon>Dikarya</taxon>
        <taxon>Ascomycota</taxon>
        <taxon>Pezizomycotina</taxon>
        <taxon>Sordariomycetes</taxon>
        <taxon>Hypocreomycetidae</taxon>
        <taxon>Hypocreales</taxon>
        <taxon>Bionectriaceae</taxon>
        <taxon>Clonostachys</taxon>
    </lineage>
</organism>
<dbReference type="AlphaFoldDB" id="A0A0B7JJ98"/>
<dbReference type="SMART" id="SM01111">
    <property type="entry name" value="CVNH"/>
    <property type="match status" value="1"/>
</dbReference>
<sequence>MRVIESGVYKNATPSSSGKLTSLSFYDDKYGSTDRRYSKMAFNGTAKDIHLEDDHMLCVKLRNNSQDYVDASLDLNDVVQNTNGFLSLDLATEGFADSTKNISLMVDDDGHVMLCADAQKNDGSYRRQSIRIDKKFENIDGVLIYTGE</sequence>
<accession>A0A0B7JJ98</accession>